<dbReference type="InterPro" id="IPR036318">
    <property type="entry name" value="FAD-bd_PCMH-like_sf"/>
</dbReference>
<evidence type="ECO:0000259" key="5">
    <source>
        <dbReference type="PROSITE" id="PS51387"/>
    </source>
</evidence>
<dbReference type="PANTHER" id="PTHR11748">
    <property type="entry name" value="D-LACTATE DEHYDROGENASE"/>
    <property type="match status" value="1"/>
</dbReference>
<dbReference type="InterPro" id="IPR016164">
    <property type="entry name" value="FAD-linked_Oxase-like_C"/>
</dbReference>
<dbReference type="SUPFAM" id="SSF55103">
    <property type="entry name" value="FAD-linked oxidases, C-terminal domain"/>
    <property type="match status" value="1"/>
</dbReference>
<dbReference type="RefSeq" id="WP_336925812.1">
    <property type="nucleotide sequence ID" value="NZ_JBANRO010000005.1"/>
</dbReference>
<dbReference type="PANTHER" id="PTHR11748:SF114">
    <property type="entry name" value="ARYL-ALCOHOL OXIDASE VANILLYL-ALCOHOL OXIDASE (AFU_ORTHOLOGUE AFUA_3G09500)-RELATED"/>
    <property type="match status" value="1"/>
</dbReference>
<reference evidence="7" key="1">
    <citation type="journal article" date="2019" name="Int. J. Syst. Evol. Microbiol.">
        <title>The Global Catalogue of Microorganisms (GCM) 10K type strain sequencing project: providing services to taxonomists for standard genome sequencing and annotation.</title>
        <authorList>
            <consortium name="The Broad Institute Genomics Platform"/>
            <consortium name="The Broad Institute Genome Sequencing Center for Infectious Disease"/>
            <person name="Wu L."/>
            <person name="Ma J."/>
        </authorList>
    </citation>
    <scope>NUCLEOTIDE SEQUENCE [LARGE SCALE GENOMIC DNA]</scope>
    <source>
        <strain evidence="7">KCTC 52607</strain>
    </source>
</reference>
<dbReference type="EMBL" id="JBHRST010000004">
    <property type="protein sequence ID" value="MFC3096910.1"/>
    <property type="molecule type" value="Genomic_DNA"/>
</dbReference>
<dbReference type="InterPro" id="IPR016166">
    <property type="entry name" value="FAD-bd_PCMH"/>
</dbReference>
<keyword evidence="7" id="KW-1185">Reference proteome</keyword>
<dbReference type="InterPro" id="IPR016171">
    <property type="entry name" value="Vanillyl_alc_oxidase_C-sub2"/>
</dbReference>
<dbReference type="Proteomes" id="UP001595456">
    <property type="component" value="Unassembled WGS sequence"/>
</dbReference>
<sequence length="523" mass="58180">MADIPLPPGFTAQKMDEARRALESVLGSGKVFFEDLDRRSYMDKFAVDDALHHPAGAVACESVEEVQAVVRVANQYRLPLFPISRGKNLGYGGTAPVLAGSVVLDLSRMKRIEFDAELGTVIVEPGVSFYDLYDYVQANNLPYWLSTPGNSWGSVMGNALDRGVGYTPYGEHTKNICGLEVVLPDGDLVRTGMGAFTNAPTWQAYPFGFGPGWDQMFVQSNFGIVTKMGMWMMPEPESLMGMDVEFDRPEDLKVMVDTIAPLRRERVLTQSPSIGNWLRAAAVLTRRTDWTDKPGAITDDVIDAIRRRFNIGWWGVSLRLYGREEVNKAAYKILETAMGNAGPLSIRPTSWVKGQPMEYSGWTGTPITFPMQNVNWYGGRGGHIGFSPIIEQDGDKALAQFRRTYARYQEYGMDYQGSFAFGERHLTNVNAMIFNKDDPAMMARVDPFFRTLVADAKQHGYGEYRTHLDYMDLVADTYDFNNGAMRRLNEKVKHALDPNGIIAPGKSGIWGAYGRPGAEEAGA</sequence>
<dbReference type="InterPro" id="IPR004113">
    <property type="entry name" value="FAD-bd_oxidored_4_C"/>
</dbReference>
<dbReference type="InterPro" id="IPR016169">
    <property type="entry name" value="FAD-bd_PCMH_sub2"/>
</dbReference>
<feature type="domain" description="FAD-binding PCMH-type" evidence="5">
    <location>
        <begin position="50"/>
        <end position="235"/>
    </location>
</feature>
<dbReference type="Pfam" id="PF01565">
    <property type="entry name" value="FAD_binding_4"/>
    <property type="match status" value="1"/>
</dbReference>
<name>A0ABV7E4G9_9SPHN</name>
<dbReference type="Gene3D" id="3.40.462.10">
    <property type="entry name" value="FAD-linked oxidases, C-terminal domain"/>
    <property type="match status" value="1"/>
</dbReference>
<gene>
    <name evidence="6" type="ORF">ACFODU_03745</name>
</gene>
<dbReference type="Gene3D" id="3.30.43.10">
    <property type="entry name" value="Uridine Diphospho-n-acetylenolpyruvylglucosamine Reductase, domain 2"/>
    <property type="match status" value="1"/>
</dbReference>
<dbReference type="InterPro" id="IPR016170">
    <property type="entry name" value="Cytok_DH_C_sf"/>
</dbReference>
<evidence type="ECO:0000313" key="7">
    <source>
        <dbReference type="Proteomes" id="UP001595456"/>
    </source>
</evidence>
<organism evidence="6 7">
    <name type="scientific">Alteraurantiacibacter palmitatis</name>
    <dbReference type="NCBI Taxonomy" id="2054628"/>
    <lineage>
        <taxon>Bacteria</taxon>
        <taxon>Pseudomonadati</taxon>
        <taxon>Pseudomonadota</taxon>
        <taxon>Alphaproteobacteria</taxon>
        <taxon>Sphingomonadales</taxon>
        <taxon>Erythrobacteraceae</taxon>
        <taxon>Alteraurantiacibacter</taxon>
    </lineage>
</organism>
<evidence type="ECO:0000313" key="6">
    <source>
        <dbReference type="EMBL" id="MFC3096910.1"/>
    </source>
</evidence>
<dbReference type="SUPFAM" id="SSF56176">
    <property type="entry name" value="FAD-binding/transporter-associated domain-like"/>
    <property type="match status" value="1"/>
</dbReference>
<evidence type="ECO:0000256" key="2">
    <source>
        <dbReference type="ARBA" id="ARBA00022630"/>
    </source>
</evidence>
<evidence type="ECO:0000256" key="1">
    <source>
        <dbReference type="ARBA" id="ARBA00001974"/>
    </source>
</evidence>
<evidence type="ECO:0000256" key="3">
    <source>
        <dbReference type="ARBA" id="ARBA00022827"/>
    </source>
</evidence>
<dbReference type="InterPro" id="IPR016167">
    <property type="entry name" value="FAD-bd_PCMH_sub1"/>
</dbReference>
<comment type="caution">
    <text evidence="6">The sequence shown here is derived from an EMBL/GenBank/DDBJ whole genome shotgun (WGS) entry which is preliminary data.</text>
</comment>
<dbReference type="Gene3D" id="1.10.45.10">
    <property type="entry name" value="Vanillyl-alcohol Oxidase, Chain A, domain 4"/>
    <property type="match status" value="1"/>
</dbReference>
<dbReference type="PROSITE" id="PS51387">
    <property type="entry name" value="FAD_PCMH"/>
    <property type="match status" value="1"/>
</dbReference>
<accession>A0ABV7E4G9</accession>
<comment type="cofactor">
    <cofactor evidence="1">
        <name>FAD</name>
        <dbReference type="ChEBI" id="CHEBI:57692"/>
    </cofactor>
</comment>
<evidence type="ECO:0000256" key="4">
    <source>
        <dbReference type="ARBA" id="ARBA00023002"/>
    </source>
</evidence>
<proteinExistence type="predicted"/>
<keyword evidence="2" id="KW-0285">Flavoprotein</keyword>
<dbReference type="Pfam" id="PF02913">
    <property type="entry name" value="FAD-oxidase_C"/>
    <property type="match status" value="1"/>
</dbReference>
<keyword evidence="3" id="KW-0274">FAD</keyword>
<dbReference type="Gene3D" id="3.30.465.10">
    <property type="match status" value="1"/>
</dbReference>
<protein>
    <submittedName>
        <fullName evidence="6">FAD-binding oxidoreductase</fullName>
    </submittedName>
</protein>
<dbReference type="InterPro" id="IPR006094">
    <property type="entry name" value="Oxid_FAD_bind_N"/>
</dbReference>
<keyword evidence="4" id="KW-0560">Oxidoreductase</keyword>